<dbReference type="PANTHER" id="PTHR33885">
    <property type="entry name" value="PHAGE SHOCK PROTEIN C"/>
    <property type="match status" value="1"/>
</dbReference>
<evidence type="ECO:0000256" key="6">
    <source>
        <dbReference type="SAM" id="MobiDB-lite"/>
    </source>
</evidence>
<protein>
    <submittedName>
        <fullName evidence="9">PspC domain-containing protein</fullName>
    </submittedName>
</protein>
<proteinExistence type="predicted"/>
<name>A0ABP3MRR9_SACER</name>
<evidence type="ECO:0000256" key="2">
    <source>
        <dbReference type="ARBA" id="ARBA00022475"/>
    </source>
</evidence>
<feature type="transmembrane region" description="Helical" evidence="7">
    <location>
        <begin position="114"/>
        <end position="131"/>
    </location>
</feature>
<dbReference type="Pfam" id="PF04024">
    <property type="entry name" value="PspC"/>
    <property type="match status" value="1"/>
</dbReference>
<feature type="domain" description="Phage shock protein PspC N-terminal" evidence="8">
    <location>
        <begin position="20"/>
        <end position="76"/>
    </location>
</feature>
<keyword evidence="4 7" id="KW-1133">Transmembrane helix</keyword>
<keyword evidence="10" id="KW-1185">Reference proteome</keyword>
<dbReference type="InterPro" id="IPR052027">
    <property type="entry name" value="PspC"/>
</dbReference>
<accession>A0ABP3MRR9</accession>
<feature type="region of interest" description="Disordered" evidence="6">
    <location>
        <begin position="156"/>
        <end position="175"/>
    </location>
</feature>
<sequence length="402" mass="42402">MGRSSTAKFEETLRDFWANRPVRPRRGGKIAGVCEAIGLRYGIDPVLVRIVFVVGAFYTGAGLVLYLLGWLLLPKEDDTGGANAGKRSTSAIVALVVIMLLIPAMMWAMRLEGLIGLVIGFGAVYLLHRNYRERGVTAPSRDAAAAEGNTWVYPGASAPQQPLSELGQDVRTRPEPPAWDPLGAAPFAWDLPEPSEPQPEPAPARPKRRWVTLVTLGIAAFAGAMSVTAANPLSFTFALTLAVLGAGMIIGAFLHAGRGLIAFAIPVAALAVVMAAIPVGGPWRGVEDMQRTFETVEEVGPHYATSVGNIELHMDDMAITTGQNLRTSAEVELGAITVYVPRNADVTAKCTAGQGIATCLGQERTGQNARIEGFDAGPDGPGGGNIDLDLRAGAGSVEVIRD</sequence>
<evidence type="ECO:0000259" key="8">
    <source>
        <dbReference type="Pfam" id="PF04024"/>
    </source>
</evidence>
<dbReference type="Proteomes" id="UP001500729">
    <property type="component" value="Unassembled WGS sequence"/>
</dbReference>
<comment type="caution">
    <text evidence="9">The sequence shown here is derived from an EMBL/GenBank/DDBJ whole genome shotgun (WGS) entry which is preliminary data.</text>
</comment>
<dbReference type="PANTHER" id="PTHR33885:SF3">
    <property type="entry name" value="PHAGE SHOCK PROTEIN C"/>
    <property type="match status" value="1"/>
</dbReference>
<evidence type="ECO:0000313" key="10">
    <source>
        <dbReference type="Proteomes" id="UP001500729"/>
    </source>
</evidence>
<feature type="transmembrane region" description="Helical" evidence="7">
    <location>
        <begin position="261"/>
        <end position="283"/>
    </location>
</feature>
<reference evidence="10" key="1">
    <citation type="journal article" date="2019" name="Int. J. Syst. Evol. Microbiol.">
        <title>The Global Catalogue of Microorganisms (GCM) 10K type strain sequencing project: providing services to taxonomists for standard genome sequencing and annotation.</title>
        <authorList>
            <consortium name="The Broad Institute Genomics Platform"/>
            <consortium name="The Broad Institute Genome Sequencing Center for Infectious Disease"/>
            <person name="Wu L."/>
            <person name="Ma J."/>
        </authorList>
    </citation>
    <scope>NUCLEOTIDE SEQUENCE [LARGE SCALE GENOMIC DNA]</scope>
    <source>
        <strain evidence="10">JCM 10303</strain>
    </source>
</reference>
<comment type="subcellular location">
    <subcellularLocation>
        <location evidence="1">Cell membrane</location>
        <topology evidence="1">Single-pass membrane protein</topology>
    </subcellularLocation>
</comment>
<keyword evidence="5 7" id="KW-0472">Membrane</keyword>
<evidence type="ECO:0000256" key="3">
    <source>
        <dbReference type="ARBA" id="ARBA00022692"/>
    </source>
</evidence>
<keyword evidence="2" id="KW-1003">Cell membrane</keyword>
<evidence type="ECO:0000256" key="7">
    <source>
        <dbReference type="SAM" id="Phobius"/>
    </source>
</evidence>
<feature type="transmembrane region" description="Helical" evidence="7">
    <location>
        <begin position="210"/>
        <end position="229"/>
    </location>
</feature>
<evidence type="ECO:0000256" key="5">
    <source>
        <dbReference type="ARBA" id="ARBA00023136"/>
    </source>
</evidence>
<feature type="transmembrane region" description="Helical" evidence="7">
    <location>
        <begin position="235"/>
        <end position="254"/>
    </location>
</feature>
<gene>
    <name evidence="9" type="ORF">GCM10009533_23770</name>
</gene>
<keyword evidence="3 7" id="KW-0812">Transmembrane</keyword>
<organism evidence="9 10">
    <name type="scientific">Saccharopolyspora erythraea</name>
    <name type="common">Streptomyces erythraeus</name>
    <dbReference type="NCBI Taxonomy" id="1836"/>
    <lineage>
        <taxon>Bacteria</taxon>
        <taxon>Bacillati</taxon>
        <taxon>Actinomycetota</taxon>
        <taxon>Actinomycetes</taxon>
        <taxon>Pseudonocardiales</taxon>
        <taxon>Pseudonocardiaceae</taxon>
        <taxon>Saccharopolyspora</taxon>
    </lineage>
</organism>
<evidence type="ECO:0000256" key="4">
    <source>
        <dbReference type="ARBA" id="ARBA00022989"/>
    </source>
</evidence>
<dbReference type="EMBL" id="BAAAGS010000012">
    <property type="protein sequence ID" value="GAA0523733.1"/>
    <property type="molecule type" value="Genomic_DNA"/>
</dbReference>
<evidence type="ECO:0000256" key="1">
    <source>
        <dbReference type="ARBA" id="ARBA00004162"/>
    </source>
</evidence>
<dbReference type="InterPro" id="IPR007168">
    <property type="entry name" value="Phageshock_PspC_N"/>
</dbReference>
<feature type="transmembrane region" description="Helical" evidence="7">
    <location>
        <begin position="46"/>
        <end position="68"/>
    </location>
</feature>
<evidence type="ECO:0000313" key="9">
    <source>
        <dbReference type="EMBL" id="GAA0523733.1"/>
    </source>
</evidence>